<feature type="region of interest" description="Disordered" evidence="8">
    <location>
        <begin position="1661"/>
        <end position="1708"/>
    </location>
</feature>
<evidence type="ECO:0000256" key="4">
    <source>
        <dbReference type="ARBA" id="ARBA00023159"/>
    </source>
</evidence>
<dbReference type="Gene3D" id="2.60.40.10">
    <property type="entry name" value="Immunoglobulins"/>
    <property type="match status" value="1"/>
</dbReference>
<feature type="region of interest" description="Disordered" evidence="8">
    <location>
        <begin position="1478"/>
        <end position="1561"/>
    </location>
</feature>
<evidence type="ECO:0000256" key="2">
    <source>
        <dbReference type="ARBA" id="ARBA00008267"/>
    </source>
</evidence>
<evidence type="ECO:0000256" key="6">
    <source>
        <dbReference type="ARBA" id="ARBA00023242"/>
    </source>
</evidence>
<feature type="region of interest" description="Disordered" evidence="8">
    <location>
        <begin position="868"/>
        <end position="897"/>
    </location>
</feature>
<evidence type="ECO:0000256" key="7">
    <source>
        <dbReference type="ARBA" id="ARBA00029480"/>
    </source>
</evidence>
<feature type="compositionally biased region" description="Low complexity" evidence="8">
    <location>
        <begin position="1388"/>
        <end position="1399"/>
    </location>
</feature>
<feature type="region of interest" description="Disordered" evidence="8">
    <location>
        <begin position="370"/>
        <end position="511"/>
    </location>
</feature>
<comment type="subcellular location">
    <subcellularLocation>
        <location evidence="1">Nucleus</location>
    </subcellularLocation>
</comment>
<feature type="compositionally biased region" description="Basic and acidic residues" evidence="8">
    <location>
        <begin position="1533"/>
        <end position="1545"/>
    </location>
</feature>
<feature type="compositionally biased region" description="Polar residues" evidence="8">
    <location>
        <begin position="421"/>
        <end position="442"/>
    </location>
</feature>
<keyword evidence="4" id="KW-0010">Activator</keyword>
<dbReference type="SUPFAM" id="SSF81296">
    <property type="entry name" value="E set domains"/>
    <property type="match status" value="1"/>
</dbReference>
<feature type="region of interest" description="Disordered" evidence="8">
    <location>
        <begin position="534"/>
        <end position="554"/>
    </location>
</feature>
<feature type="compositionally biased region" description="Low complexity" evidence="8">
    <location>
        <begin position="370"/>
        <end position="380"/>
    </location>
</feature>
<evidence type="ECO:0000313" key="10">
    <source>
        <dbReference type="EMBL" id="KAK3785656.1"/>
    </source>
</evidence>
<feature type="compositionally biased region" description="Polar residues" evidence="8">
    <location>
        <begin position="1409"/>
        <end position="1419"/>
    </location>
</feature>
<comment type="subunit">
    <text evidence="7">May interact with calmodulin.</text>
</comment>
<evidence type="ECO:0000256" key="8">
    <source>
        <dbReference type="SAM" id="MobiDB-lite"/>
    </source>
</evidence>
<protein>
    <recommendedName>
        <fullName evidence="9">CG-1 domain-containing protein</fullName>
    </recommendedName>
</protein>
<dbReference type="PANTHER" id="PTHR23335:SF1">
    <property type="entry name" value="CALMODULIN-BINDING TRANSCRIPTION ACTIVATOR, ISOFORM F"/>
    <property type="match status" value="1"/>
</dbReference>
<feature type="compositionally biased region" description="Polar residues" evidence="8">
    <location>
        <begin position="1683"/>
        <end position="1694"/>
    </location>
</feature>
<keyword evidence="3" id="KW-0040">ANK repeat</keyword>
<evidence type="ECO:0000259" key="9">
    <source>
        <dbReference type="PROSITE" id="PS51437"/>
    </source>
</evidence>
<feature type="domain" description="CG-1" evidence="9">
    <location>
        <begin position="32"/>
        <end position="157"/>
    </location>
</feature>
<keyword evidence="6" id="KW-0539">Nucleus</keyword>
<dbReference type="Proteomes" id="UP001283361">
    <property type="component" value="Unassembled WGS sequence"/>
</dbReference>
<comment type="caution">
    <text evidence="10">The sequence shown here is derived from an EMBL/GenBank/DDBJ whole genome shotgun (WGS) entry which is preliminary data.</text>
</comment>
<organism evidence="10 11">
    <name type="scientific">Elysia crispata</name>
    <name type="common">lettuce slug</name>
    <dbReference type="NCBI Taxonomy" id="231223"/>
    <lineage>
        <taxon>Eukaryota</taxon>
        <taxon>Metazoa</taxon>
        <taxon>Spiralia</taxon>
        <taxon>Lophotrochozoa</taxon>
        <taxon>Mollusca</taxon>
        <taxon>Gastropoda</taxon>
        <taxon>Heterobranchia</taxon>
        <taxon>Euthyneura</taxon>
        <taxon>Panpulmonata</taxon>
        <taxon>Sacoglossa</taxon>
        <taxon>Placobranchoidea</taxon>
        <taxon>Plakobranchidae</taxon>
        <taxon>Elysia</taxon>
    </lineage>
</organism>
<keyword evidence="11" id="KW-1185">Reference proteome</keyword>
<dbReference type="PROSITE" id="PS50096">
    <property type="entry name" value="IQ"/>
    <property type="match status" value="2"/>
</dbReference>
<dbReference type="GO" id="GO:0003712">
    <property type="term" value="F:transcription coregulator activity"/>
    <property type="evidence" value="ECO:0007669"/>
    <property type="project" value="TreeGrafter"/>
</dbReference>
<accession>A0AAE1DWI7</accession>
<feature type="region of interest" description="Disordered" evidence="8">
    <location>
        <begin position="1578"/>
        <end position="1598"/>
    </location>
</feature>
<evidence type="ECO:0000256" key="3">
    <source>
        <dbReference type="ARBA" id="ARBA00023043"/>
    </source>
</evidence>
<dbReference type="Gene3D" id="1.20.5.190">
    <property type="match status" value="1"/>
</dbReference>
<evidence type="ECO:0000313" key="11">
    <source>
        <dbReference type="Proteomes" id="UP001283361"/>
    </source>
</evidence>
<keyword evidence="5" id="KW-0804">Transcription</keyword>
<feature type="compositionally biased region" description="Acidic residues" evidence="8">
    <location>
        <begin position="1585"/>
        <end position="1594"/>
    </location>
</feature>
<dbReference type="GO" id="GO:0006357">
    <property type="term" value="P:regulation of transcription by RNA polymerase II"/>
    <property type="evidence" value="ECO:0007669"/>
    <property type="project" value="TreeGrafter"/>
</dbReference>
<dbReference type="CDD" id="cd23767">
    <property type="entry name" value="IQCD"/>
    <property type="match status" value="1"/>
</dbReference>
<evidence type="ECO:0000256" key="5">
    <source>
        <dbReference type="ARBA" id="ARBA00023163"/>
    </source>
</evidence>
<dbReference type="Gene3D" id="1.25.40.20">
    <property type="entry name" value="Ankyrin repeat-containing domain"/>
    <property type="match status" value="1"/>
</dbReference>
<dbReference type="GO" id="GO:0003690">
    <property type="term" value="F:double-stranded DNA binding"/>
    <property type="evidence" value="ECO:0007669"/>
    <property type="project" value="TreeGrafter"/>
</dbReference>
<feature type="compositionally biased region" description="Low complexity" evidence="8">
    <location>
        <begin position="476"/>
        <end position="485"/>
    </location>
</feature>
<proteinExistence type="inferred from homology"/>
<feature type="compositionally biased region" description="Basic and acidic residues" evidence="8">
    <location>
        <begin position="1428"/>
        <end position="1440"/>
    </location>
</feature>
<dbReference type="InterPro" id="IPR000048">
    <property type="entry name" value="IQ_motif_EF-hand-BS"/>
</dbReference>
<dbReference type="InterPro" id="IPR014756">
    <property type="entry name" value="Ig_E-set"/>
</dbReference>
<dbReference type="InterPro" id="IPR013783">
    <property type="entry name" value="Ig-like_fold"/>
</dbReference>
<feature type="compositionally biased region" description="Polar residues" evidence="8">
    <location>
        <begin position="452"/>
        <end position="475"/>
    </location>
</feature>
<feature type="region of interest" description="Disordered" evidence="8">
    <location>
        <begin position="1372"/>
        <end position="1466"/>
    </location>
</feature>
<dbReference type="InterPro" id="IPR005559">
    <property type="entry name" value="CG-1_dom"/>
</dbReference>
<sequence>MDQLNLAADSREDTNGYVSNIKLPAQLQKITPAQEFVSVRHRWNTNEEIASILIAFDHHKEWLVLPQKIRPASGSMLLYNRKVVFYRRDGYCWKKRRNGSTIREDHMKLKVQGLECIYGSYVHSAILPTFHRRCYWLLQNPNIVLIHYLNVPYPEAAKPSIRPVSYELRSKEWSKEELVDQLRPMLSRVCEGMEHDVEEDQKVEKMLEEILLILMPMHEGSMSKPVLAKPKSLASQPFGPSPTVGEVIPTPGPSNSRTTPSWPSRQQLMEAKHVLVSHPQQGIQTQTVHAIRSSLTSSSPSTDLSNSCGLHENGIGRSVVAGNGGCCRNVIVDAGGHILPQGLVIGNTAGIGLPRFITLGGKQVVMASTGATSSSSPAASLMETLGGESQSSIKTDGAHPQQNSSSTGTTIKTESTRLPEVSNQNISCQANNNPNQIFSTASGELYSPSAPAHTNQITLSQESQPRGIQPTNQSYQQPQDQPPGLQQGGPGSTPVLTLHLKPTNSSTSDSPGFVLSLQGATIVSQHNGMSSTSCISGASNTNGSQGSSHTNSPGSLVFVASQSPSGSLILNKISPQPQAQGPFSAQLNTAPGAPSSAVNNVGMPFHNHGNTESLGRSLGLSLPVCNTSSNMYSTCHAGNNCGTSLHPSFCSANNFGGSSSAQTLPFGMTSGNSSNKSQLLTSLSQNCSSKGLGVNMSQAHTSGINTSNTIIDMNHKNLLSDKAVTSASIFSLQQAPSHSSPTTVDMEEISLHCHTNRLQQVAVETGQLTHTTQFERCQQQRFETISPPTVPSTPDPAADSIFNVSDHRIPSTCSLAAVNTGKLLEAKTQFASQAGPSNEVLVSLQTGSDLDGRARSCFDGHFSKNAPRQSSMFGLDDHQLNQPQNTHHHQPHLHHNAQDSTTQLIVGTSSILQTSVKHMLTTPSSCDTIDGSFSSLPSADLNLDDLLDLNDLDDVSDLGCSPFTPPDLTQQTADMDKGSMGVESPATQGHDVGTHTAHMATYSCTHISTNHLLQQQQQQQQQYQHLHLAVPHSSSPHTGHKESYHRAPSSPLHPGAPPRPLHSMIYAPVTSSPSICDTLASGHETSDPEINSVIKDFSPEWAYTKTNTKILIAGPWRSEGSHYSCVFDGEHIPAMLIQIGLLRCYTQYHNSGYATLQVARDGVIISNCEVFEFCDRECSNPNIAHPEWFAFETAQLKLLLVERLEQLRRRFVTPQNFCQTPTLDALDELESNLVQQVQAMSGQQLSDVQEFPKAGQHNLTLLHLAAGLGFAKLISSLIRWRTATECVALEFDVDAQSVDSHSCTPLTWACALGKIDAALTLYHWNAAPLKMCNKDGLLPLTLARQKGHYNLASQVEQLEVAKDQERLRQQRELTSSTMDLSCSPGHGTSDSSPSTITSDLGSSLPPGSCPTTGDENSLMTGGGTDASFSEKDGTEMKYDEELSEASTSVQPASPFPFSRPSKPGPKLVRRFSEQTMIHQSKTLSKRNSVDLLPSGQSLDQASLPGLGSPSPSPSSMLRESSPSESQLLLAGAGHERERGEERVGLGEDEGSIGSPPDMTDMAFVVPPAPRLMLEEKLDEPSGYSVEDEVVTAEEETARRDGGAITTKMDTDETVPVVTDSPIIDVERISSDEEVEANKDGSKHQMVTLANQIIAAIPERIKLSPSKGDDGEEVLLGRGRSESHSSLPSQGSPRLSSFGDDSGISTPMTDSLAFDEYRYPELGTPSSSLSPDSTCLPSPYSPYSFTLDSPPPTTAEFTEYFNAPTTYMEKDFSQLTLSDQEQRKLYEAAKVIQNAYRHYRDKQQQKEIEAAILIQSYYRRYKTYAYYKKMSQAAVLIQNQFRTYYARRKKRGDLGVVTRRDSERLKKGRNQSVIIQQRFRSHYQRRSFEGKEGPGQTPGSTEGPDRELYQLIQVVRLRCEVAETIIICISSSIVIYISVGDMYALTVGSSDMG</sequence>
<dbReference type="EMBL" id="JAWDGP010002092">
    <property type="protein sequence ID" value="KAK3785656.1"/>
    <property type="molecule type" value="Genomic_DNA"/>
</dbReference>
<evidence type="ECO:0000256" key="1">
    <source>
        <dbReference type="ARBA" id="ARBA00004123"/>
    </source>
</evidence>
<feature type="compositionally biased region" description="Low complexity" evidence="8">
    <location>
        <begin position="1502"/>
        <end position="1525"/>
    </location>
</feature>
<dbReference type="SMART" id="SM01076">
    <property type="entry name" value="CG-1"/>
    <property type="match status" value="1"/>
</dbReference>
<feature type="compositionally biased region" description="Basic residues" evidence="8">
    <location>
        <begin position="886"/>
        <end position="895"/>
    </location>
</feature>
<feature type="compositionally biased region" description="Polar residues" evidence="8">
    <location>
        <begin position="387"/>
        <end position="413"/>
    </location>
</feature>
<gene>
    <name evidence="10" type="ORF">RRG08_023911</name>
</gene>
<comment type="similarity">
    <text evidence="2">Belongs to the CAMTA family.</text>
</comment>
<reference evidence="10" key="1">
    <citation type="journal article" date="2023" name="G3 (Bethesda)">
        <title>A reference genome for the long-term kleptoplast-retaining sea slug Elysia crispata morphotype clarki.</title>
        <authorList>
            <person name="Eastman K.E."/>
            <person name="Pendleton A.L."/>
            <person name="Shaikh M.A."/>
            <person name="Suttiyut T."/>
            <person name="Ogas R."/>
            <person name="Tomko P."/>
            <person name="Gavelis G."/>
            <person name="Widhalm J.R."/>
            <person name="Wisecaver J.H."/>
        </authorList>
    </citation>
    <scope>NUCLEOTIDE SEQUENCE</scope>
    <source>
        <strain evidence="10">ECLA1</strain>
    </source>
</reference>
<dbReference type="InterPro" id="IPR036770">
    <property type="entry name" value="Ankyrin_rpt-contain_sf"/>
</dbReference>
<dbReference type="PROSITE" id="PS51437">
    <property type="entry name" value="CG_1"/>
    <property type="match status" value="1"/>
</dbReference>
<dbReference type="Pfam" id="PF03859">
    <property type="entry name" value="CG-1"/>
    <property type="match status" value="1"/>
</dbReference>
<dbReference type="SUPFAM" id="SSF48403">
    <property type="entry name" value="Ankyrin repeat"/>
    <property type="match status" value="1"/>
</dbReference>
<feature type="region of interest" description="Disordered" evidence="8">
    <location>
        <begin position="1031"/>
        <end position="1057"/>
    </location>
</feature>
<dbReference type="GO" id="GO:0005634">
    <property type="term" value="C:nucleus"/>
    <property type="evidence" value="ECO:0007669"/>
    <property type="project" value="UniProtKB-SubCell"/>
</dbReference>
<name>A0AAE1DWI7_9GAST</name>
<dbReference type="SMART" id="SM00015">
    <property type="entry name" value="IQ"/>
    <property type="match status" value="2"/>
</dbReference>
<dbReference type="PANTHER" id="PTHR23335">
    <property type="entry name" value="CALMODULIN-BINDING TRANSCRIPTION ACTIVATOR CAMTA"/>
    <property type="match status" value="1"/>
</dbReference>